<dbReference type="Pfam" id="PF13607">
    <property type="entry name" value="Succ_CoA_lig"/>
    <property type="match status" value="1"/>
</dbReference>
<dbReference type="SUPFAM" id="SSF52210">
    <property type="entry name" value="Succinyl-CoA synthetase domains"/>
    <property type="match status" value="1"/>
</dbReference>
<reference evidence="2 3" key="1">
    <citation type="submission" date="2020-03" db="EMBL/GenBank/DDBJ databases">
        <title>Whole genome shotgun sequence of Phytohabitans suffuscus NBRC 105367.</title>
        <authorList>
            <person name="Komaki H."/>
            <person name="Tamura T."/>
        </authorList>
    </citation>
    <scope>NUCLEOTIDE SEQUENCE [LARGE SCALE GENOMIC DNA]</scope>
    <source>
        <strain evidence="2 3">NBRC 105367</strain>
    </source>
</reference>
<evidence type="ECO:0000259" key="1">
    <source>
        <dbReference type="SMART" id="SM00881"/>
    </source>
</evidence>
<feature type="domain" description="CoA-binding" evidence="1">
    <location>
        <begin position="6"/>
        <end position="100"/>
    </location>
</feature>
<proteinExistence type="predicted"/>
<dbReference type="EMBL" id="AP022871">
    <property type="protein sequence ID" value="BCB83791.1"/>
    <property type="molecule type" value="Genomic_DNA"/>
</dbReference>
<dbReference type="PANTHER" id="PTHR42793:SF1">
    <property type="entry name" value="PEPTIDYL-LYSINE N-ACETYLTRANSFERASE PATZ"/>
    <property type="match status" value="1"/>
</dbReference>
<evidence type="ECO:0000313" key="3">
    <source>
        <dbReference type="Proteomes" id="UP000503011"/>
    </source>
</evidence>
<dbReference type="SMART" id="SM00881">
    <property type="entry name" value="CoA_binding"/>
    <property type="match status" value="1"/>
</dbReference>
<dbReference type="Gene3D" id="3.40.50.261">
    <property type="entry name" value="Succinyl-CoA synthetase domains"/>
    <property type="match status" value="1"/>
</dbReference>
<dbReference type="InterPro" id="IPR003781">
    <property type="entry name" value="CoA-bd"/>
</dbReference>
<dbReference type="SUPFAM" id="SSF51735">
    <property type="entry name" value="NAD(P)-binding Rossmann-fold domains"/>
    <property type="match status" value="1"/>
</dbReference>
<dbReference type="PANTHER" id="PTHR42793">
    <property type="entry name" value="COA BINDING DOMAIN CONTAINING PROTEIN"/>
    <property type="match status" value="1"/>
</dbReference>
<dbReference type="Pfam" id="PF13380">
    <property type="entry name" value="CoA_binding_2"/>
    <property type="match status" value="1"/>
</dbReference>
<dbReference type="Proteomes" id="UP000503011">
    <property type="component" value="Chromosome"/>
</dbReference>
<evidence type="ECO:0000313" key="2">
    <source>
        <dbReference type="EMBL" id="BCB83791.1"/>
    </source>
</evidence>
<dbReference type="InterPro" id="IPR016102">
    <property type="entry name" value="Succinyl-CoA_synth-like"/>
</dbReference>
<protein>
    <recommendedName>
        <fullName evidence="1">CoA-binding domain-containing protein</fullName>
    </recommendedName>
</protein>
<keyword evidence="3" id="KW-1185">Reference proteome</keyword>
<name>A0A6F8YCV7_9ACTN</name>
<reference evidence="2 3" key="2">
    <citation type="submission" date="2020-03" db="EMBL/GenBank/DDBJ databases">
        <authorList>
            <person name="Ichikawa N."/>
            <person name="Kimura A."/>
            <person name="Kitahashi Y."/>
            <person name="Uohara A."/>
        </authorList>
    </citation>
    <scope>NUCLEOTIDE SEQUENCE [LARGE SCALE GENOMIC DNA]</scope>
    <source>
        <strain evidence="2 3">NBRC 105367</strain>
    </source>
</reference>
<dbReference type="AlphaFoldDB" id="A0A6F8YCV7"/>
<gene>
    <name evidence="2" type="ORF">Psuf_011040</name>
</gene>
<sequence>MTLSAFLDPRSIAVIGASRKADSVGGRIIGQLTASFGGPIYPINPNYDTVSGLTAYPTISAIGQPVDLVLAAAAGRQIPTLLKESAESGVQGAVVYSSGFAEVGADGQALQAELIQLVADTGLRLLGPNCLGFANFRRGLTATFTRVPFEVRDGNIAVLAQSGSMGIGTASLLRDDGAGVGFWAATGNELDVSAGELALELLDSDRDAPEVIAMLVEGVANAGAVLAAGRRAAESGRQVVLLKLGRTERGPPRR</sequence>
<dbReference type="InterPro" id="IPR032875">
    <property type="entry name" value="Succ_CoA_lig_flav_dom"/>
</dbReference>
<dbReference type="KEGG" id="psuu:Psuf_011040"/>
<dbReference type="Gene3D" id="3.40.50.720">
    <property type="entry name" value="NAD(P)-binding Rossmann-like Domain"/>
    <property type="match status" value="1"/>
</dbReference>
<accession>A0A6F8YCV7</accession>
<organism evidence="2 3">
    <name type="scientific">Phytohabitans suffuscus</name>
    <dbReference type="NCBI Taxonomy" id="624315"/>
    <lineage>
        <taxon>Bacteria</taxon>
        <taxon>Bacillati</taxon>
        <taxon>Actinomycetota</taxon>
        <taxon>Actinomycetes</taxon>
        <taxon>Micromonosporales</taxon>
        <taxon>Micromonosporaceae</taxon>
    </lineage>
</organism>
<dbReference type="InterPro" id="IPR036291">
    <property type="entry name" value="NAD(P)-bd_dom_sf"/>
</dbReference>